<protein>
    <recommendedName>
        <fullName evidence="5">DNA-binding protein RAP1</fullName>
    </recommendedName>
</protein>
<feature type="compositionally biased region" description="Basic and acidic residues" evidence="6">
    <location>
        <begin position="229"/>
        <end position="245"/>
    </location>
</feature>
<feature type="region of interest" description="Disordered" evidence="6">
    <location>
        <begin position="329"/>
        <end position="386"/>
    </location>
</feature>
<dbReference type="InterPro" id="IPR036420">
    <property type="entry name" value="BRCT_dom_sf"/>
</dbReference>
<dbReference type="CDD" id="cd16100">
    <property type="entry name" value="ARID"/>
    <property type="match status" value="1"/>
</dbReference>
<feature type="compositionally biased region" description="Acidic residues" evidence="6">
    <location>
        <begin position="494"/>
        <end position="518"/>
    </location>
</feature>
<feature type="compositionally biased region" description="Acidic residues" evidence="6">
    <location>
        <begin position="581"/>
        <end position="592"/>
    </location>
</feature>
<sequence length="731" mass="82265">MAFSFEGLKFWVSIHAPGRTKRDITNNGGIVVAAEKDADICIMDPARAGQNPAKHLFSHVWITDCIRQQTQLDEGPYRVATIIAQENERRRQEEDPPAERSQYTLVEAPRARPPAGSLKRVRNEYSREDDRILVQWLREKAAEAEREHKVFADHGNAIYRELERRYPHHTYHSWRSRWINKLSKIVTFSDPPQENESPRRSVRARNEEQQEVEPRTRPREPIAEPQPARQHEQYQEQPRERRREQETEEEQPDGERVVESSGGPDELFFMDFHDYYIMGMAYKEWKKQRRLSGERAKPTRAFFKGLHQKRPELSTEEWQEKYSKLRSLYVGGPSSTESQVPPTPPRKPAAGSAEGGQQGQSGQENKDGDEDQEDKDQDGDDGFDIDDDAILSAAKSLDNKQKEFLELLDGYNSFLQFYVPPSFFIGGRYLETYTLWTAVQDASGQPDKRDWNAIVNALGFDSTQYPVLATQLEAWYDHNLKEFGSFLEQYKEEAGDDDEEEDDDDDEDEDEDDADEQAQAEPSGSKTLESISHGGGLLSSARQILSAAFSAGRSTPTKEPPAESPSKRVRFSSQNNQAQAESDDEDNDDDKDDNGNPVFESRQTRSSARRAASTPTSMPLEPDTQDFAYGPATQADVDMGDANDNGAGGGIGHESHLATPSQQLHTEERIVATAPLSLPAPGSARRKRPAASSTTATPMTKRTARRSMPPTFNQSGERGTGKGASLSQPVN</sequence>
<dbReference type="SUPFAM" id="SSF46689">
    <property type="entry name" value="Homeodomain-like"/>
    <property type="match status" value="1"/>
</dbReference>
<feature type="domain" description="ARID" evidence="8">
    <location>
        <begin position="398"/>
        <end position="488"/>
    </location>
</feature>
<evidence type="ECO:0000256" key="2">
    <source>
        <dbReference type="ARBA" id="ARBA00022454"/>
    </source>
</evidence>
<dbReference type="InterPro" id="IPR039595">
    <property type="entry name" value="TE2IP/Rap1"/>
</dbReference>
<gene>
    <name evidence="9" type="ORF">SEUCBS140593_009624</name>
</gene>
<comment type="function">
    <text evidence="5">Involved in the regulation of telomere length, clustering and has a specific role in telomere position effect (TPE).</text>
</comment>
<dbReference type="InterPro" id="IPR009057">
    <property type="entry name" value="Homeodomain-like_sf"/>
</dbReference>
<feature type="region of interest" description="Disordered" evidence="6">
    <location>
        <begin position="491"/>
        <end position="731"/>
    </location>
</feature>
<dbReference type="PANTHER" id="PTHR16466">
    <property type="entry name" value="TELOMERE REPEAT-BINDING FACTOR 2-INTERACTING PROTEIN 1"/>
    <property type="match status" value="1"/>
</dbReference>
<dbReference type="Gene3D" id="1.10.10.60">
    <property type="entry name" value="Homeodomain-like"/>
    <property type="match status" value="1"/>
</dbReference>
<dbReference type="CDD" id="cd11655">
    <property type="entry name" value="rap1_myb-like"/>
    <property type="match status" value="1"/>
</dbReference>
<dbReference type="PROSITE" id="PS51011">
    <property type="entry name" value="ARID"/>
    <property type="match status" value="1"/>
</dbReference>
<reference evidence="9 10" key="1">
    <citation type="submission" date="2024-01" db="EMBL/GenBank/DDBJ databases">
        <authorList>
            <person name="Allen C."/>
            <person name="Tagirdzhanova G."/>
        </authorList>
    </citation>
    <scope>NUCLEOTIDE SEQUENCE [LARGE SCALE GENOMIC DNA]</scope>
</reference>
<proteinExistence type="inferred from homology"/>
<evidence type="ECO:0000256" key="3">
    <source>
        <dbReference type="ARBA" id="ARBA00022895"/>
    </source>
</evidence>
<dbReference type="Pfam" id="PF01388">
    <property type="entry name" value="ARID"/>
    <property type="match status" value="1"/>
</dbReference>
<feature type="compositionally biased region" description="Basic and acidic residues" evidence="6">
    <location>
        <begin position="196"/>
        <end position="222"/>
    </location>
</feature>
<evidence type="ECO:0000259" key="8">
    <source>
        <dbReference type="PROSITE" id="PS51011"/>
    </source>
</evidence>
<feature type="compositionally biased region" description="Acidic residues" evidence="6">
    <location>
        <begin position="367"/>
        <end position="386"/>
    </location>
</feature>
<comment type="caution">
    <text evidence="9">The sequence shown here is derived from an EMBL/GenBank/DDBJ whole genome shotgun (WGS) entry which is preliminary data.</text>
</comment>
<evidence type="ECO:0000259" key="7">
    <source>
        <dbReference type="PROSITE" id="PS50172"/>
    </source>
</evidence>
<evidence type="ECO:0000313" key="10">
    <source>
        <dbReference type="Proteomes" id="UP001642482"/>
    </source>
</evidence>
<keyword evidence="3 5" id="KW-0779">Telomere</keyword>
<name>A0ABP0CXC6_9PEZI</name>
<keyword evidence="4 5" id="KW-0539">Nucleus</keyword>
<comment type="subcellular location">
    <subcellularLocation>
        <location evidence="5">Nucleus</location>
    </subcellularLocation>
    <subcellularLocation>
        <location evidence="5">Chromosome</location>
        <location evidence="5">Telomere</location>
    </subcellularLocation>
</comment>
<dbReference type="SUPFAM" id="SSF52113">
    <property type="entry name" value="BRCT domain"/>
    <property type="match status" value="1"/>
</dbReference>
<evidence type="ECO:0000313" key="9">
    <source>
        <dbReference type="EMBL" id="CAK7236448.1"/>
    </source>
</evidence>
<dbReference type="EMBL" id="CAWUHD010000163">
    <property type="protein sequence ID" value="CAK7236448.1"/>
    <property type="molecule type" value="Genomic_DNA"/>
</dbReference>
<feature type="domain" description="BRCT" evidence="7">
    <location>
        <begin position="18"/>
        <end position="79"/>
    </location>
</feature>
<dbReference type="Proteomes" id="UP001642482">
    <property type="component" value="Unassembled WGS sequence"/>
</dbReference>
<dbReference type="InterPro" id="IPR001606">
    <property type="entry name" value="ARID_dom"/>
</dbReference>
<feature type="compositionally biased region" description="Low complexity" evidence="6">
    <location>
        <begin position="604"/>
        <end position="617"/>
    </location>
</feature>
<keyword evidence="2 5" id="KW-0158">Chromosome</keyword>
<dbReference type="SUPFAM" id="SSF46774">
    <property type="entry name" value="ARID-like"/>
    <property type="match status" value="1"/>
</dbReference>
<evidence type="ECO:0000256" key="6">
    <source>
        <dbReference type="SAM" id="MobiDB-lite"/>
    </source>
</evidence>
<dbReference type="InterPro" id="IPR036431">
    <property type="entry name" value="ARID_dom_sf"/>
</dbReference>
<evidence type="ECO:0000256" key="4">
    <source>
        <dbReference type="ARBA" id="ARBA00023242"/>
    </source>
</evidence>
<evidence type="ECO:0000256" key="5">
    <source>
        <dbReference type="RuleBase" id="RU367107"/>
    </source>
</evidence>
<evidence type="ECO:0000256" key="1">
    <source>
        <dbReference type="ARBA" id="ARBA00010467"/>
    </source>
</evidence>
<feature type="compositionally biased region" description="Polar residues" evidence="6">
    <location>
        <begin position="571"/>
        <end position="580"/>
    </location>
</feature>
<dbReference type="PROSITE" id="PS50172">
    <property type="entry name" value="BRCT"/>
    <property type="match status" value="1"/>
</dbReference>
<accession>A0ABP0CXC6</accession>
<dbReference type="Gene3D" id="1.10.150.60">
    <property type="entry name" value="ARID DNA-binding domain"/>
    <property type="match status" value="1"/>
</dbReference>
<comment type="subunit">
    <text evidence="5">Homodimer.</text>
</comment>
<dbReference type="Pfam" id="PF08914">
    <property type="entry name" value="Myb_Rap1"/>
    <property type="match status" value="1"/>
</dbReference>
<dbReference type="Pfam" id="PF16589">
    <property type="entry name" value="BRCT_2"/>
    <property type="match status" value="1"/>
</dbReference>
<comment type="similarity">
    <text evidence="1 5">Belongs to the RAP1 family.</text>
</comment>
<dbReference type="InterPro" id="IPR015010">
    <property type="entry name" value="TERF2IP_Myb"/>
</dbReference>
<feature type="region of interest" description="Disordered" evidence="6">
    <location>
        <begin position="188"/>
        <end position="265"/>
    </location>
</feature>
<keyword evidence="10" id="KW-1185">Reference proteome</keyword>
<dbReference type="InterPro" id="IPR001357">
    <property type="entry name" value="BRCT_dom"/>
</dbReference>
<organism evidence="9 10">
    <name type="scientific">Sporothrix eucalyptigena</name>
    <dbReference type="NCBI Taxonomy" id="1812306"/>
    <lineage>
        <taxon>Eukaryota</taxon>
        <taxon>Fungi</taxon>
        <taxon>Dikarya</taxon>
        <taxon>Ascomycota</taxon>
        <taxon>Pezizomycotina</taxon>
        <taxon>Sordariomycetes</taxon>
        <taxon>Sordariomycetidae</taxon>
        <taxon>Ophiostomatales</taxon>
        <taxon>Ophiostomataceae</taxon>
        <taxon>Sporothrix</taxon>
    </lineage>
</organism>
<dbReference type="PANTHER" id="PTHR16466:SF6">
    <property type="entry name" value="TELOMERIC REPEAT-BINDING FACTOR 2-INTERACTING PROTEIN 1"/>
    <property type="match status" value="1"/>
</dbReference>